<dbReference type="InterPro" id="IPR000719">
    <property type="entry name" value="Prot_kinase_dom"/>
</dbReference>
<evidence type="ECO:0000259" key="1">
    <source>
        <dbReference type="PROSITE" id="PS50011"/>
    </source>
</evidence>
<dbReference type="PANTHER" id="PTHR44329">
    <property type="entry name" value="SERINE/THREONINE-PROTEIN KINASE TNNI3K-RELATED"/>
    <property type="match status" value="1"/>
</dbReference>
<organism evidence="2 3">
    <name type="scientific">Rhizophagus irregularis (strain DAOM 197198w)</name>
    <name type="common">Glomus intraradices</name>
    <dbReference type="NCBI Taxonomy" id="1432141"/>
    <lineage>
        <taxon>Eukaryota</taxon>
        <taxon>Fungi</taxon>
        <taxon>Fungi incertae sedis</taxon>
        <taxon>Mucoromycota</taxon>
        <taxon>Glomeromycotina</taxon>
        <taxon>Glomeromycetes</taxon>
        <taxon>Glomerales</taxon>
        <taxon>Glomeraceae</taxon>
        <taxon>Rhizophagus</taxon>
    </lineage>
</organism>
<dbReference type="HOGENOM" id="CLU_000288_7_34_1"/>
<feature type="domain" description="Protein kinase" evidence="1">
    <location>
        <begin position="132"/>
        <end position="402"/>
    </location>
</feature>
<comment type="caution">
    <text evidence="2">The sequence shown here is derived from an EMBL/GenBank/DDBJ whole genome shotgun (WGS) entry which is preliminary data.</text>
</comment>
<dbReference type="InterPro" id="IPR011009">
    <property type="entry name" value="Kinase-like_dom_sf"/>
</dbReference>
<gene>
    <name evidence="2" type="ORF">RirG_100070</name>
</gene>
<dbReference type="Gene3D" id="1.10.510.10">
    <property type="entry name" value="Transferase(Phosphotransferase) domain 1"/>
    <property type="match status" value="1"/>
</dbReference>
<dbReference type="AlphaFoldDB" id="A0A015MQE9"/>
<dbReference type="SUPFAM" id="SSF56112">
    <property type="entry name" value="Protein kinase-like (PK-like)"/>
    <property type="match status" value="1"/>
</dbReference>
<dbReference type="InterPro" id="IPR001245">
    <property type="entry name" value="Ser-Thr/Tyr_kinase_cat_dom"/>
</dbReference>
<dbReference type="GO" id="GO:0004674">
    <property type="term" value="F:protein serine/threonine kinase activity"/>
    <property type="evidence" value="ECO:0007669"/>
    <property type="project" value="TreeGrafter"/>
</dbReference>
<dbReference type="Pfam" id="PF07714">
    <property type="entry name" value="PK_Tyr_Ser-Thr"/>
    <property type="match status" value="1"/>
</dbReference>
<keyword evidence="3" id="KW-1185">Reference proteome</keyword>
<dbReference type="SMR" id="A0A015MQE9"/>
<sequence>MDTSKQNLDATETDVKNLWIEYDDNIEYQLHATIFTTDSITESTESDETSYLLKKINIMNLEKRKEVYGICGECNEPGTGVHWCQPCNAKRFKENFKNWTSGNKNIDKLIQQSQLNALFSMKFLEWLPFEKFENVTYLTRGGFSKIYKADWPEGNIEDWDIENKKWNRCPNMKVALKSLDNSSNINNDFLNEIKYYISGHFHFISTVICYGITQDPDTKDYMMVLQYYEDGNLRNVLMNNINYKNKIQYLFCIIDGLSNIHNAGKVHKDFHSGNILVYDTIPLISDLGMCQPVNNEEQSVKKGIYGVLPYIAPEVLHGYQYTKAADIYSFGIIMNELMSEEIPYNDISHDNNLAVKICKGFRPKISEDTPKIIADLIIKCWDAKAENRPTAKELCQILREYVGEINVKDGEIYFQIKECEKIKENRSKNRTNENESKKLQIHPQAIYTSRLLNFKNLPEPINSTDYLSSFQETIPTTLINPISENVSERLNYELNELDLNQDDDDLIF</sequence>
<name>A0A015MQE9_RHIIW</name>
<accession>A0A015MQE9</accession>
<dbReference type="InterPro" id="IPR051681">
    <property type="entry name" value="Ser/Thr_Kinases-Pseudokinases"/>
</dbReference>
<evidence type="ECO:0000313" key="2">
    <source>
        <dbReference type="EMBL" id="EXX68988.1"/>
    </source>
</evidence>
<dbReference type="GO" id="GO:0005524">
    <property type="term" value="F:ATP binding"/>
    <property type="evidence" value="ECO:0007669"/>
    <property type="project" value="InterPro"/>
</dbReference>
<reference evidence="2 3" key="1">
    <citation type="submission" date="2014-02" db="EMBL/GenBank/DDBJ databases">
        <title>Single nucleus genome sequencing reveals high similarity among nuclei of an endomycorrhizal fungus.</title>
        <authorList>
            <person name="Lin K."/>
            <person name="Geurts R."/>
            <person name="Zhang Z."/>
            <person name="Limpens E."/>
            <person name="Saunders D.G."/>
            <person name="Mu D."/>
            <person name="Pang E."/>
            <person name="Cao H."/>
            <person name="Cha H."/>
            <person name="Lin T."/>
            <person name="Zhou Q."/>
            <person name="Shang Y."/>
            <person name="Li Y."/>
            <person name="Ivanov S."/>
            <person name="Sharma T."/>
            <person name="Velzen R.V."/>
            <person name="Ruijter N.D."/>
            <person name="Aanen D.K."/>
            <person name="Win J."/>
            <person name="Kamoun S."/>
            <person name="Bisseling T."/>
            <person name="Huang S."/>
        </authorList>
    </citation>
    <scope>NUCLEOTIDE SEQUENCE [LARGE SCALE GENOMIC DNA]</scope>
    <source>
        <strain evidence="3">DAOM197198w</strain>
    </source>
</reference>
<proteinExistence type="predicted"/>
<dbReference type="Proteomes" id="UP000022910">
    <property type="component" value="Unassembled WGS sequence"/>
</dbReference>
<dbReference type="EMBL" id="JEMT01017041">
    <property type="protein sequence ID" value="EXX68988.1"/>
    <property type="molecule type" value="Genomic_DNA"/>
</dbReference>
<evidence type="ECO:0000313" key="3">
    <source>
        <dbReference type="Proteomes" id="UP000022910"/>
    </source>
</evidence>
<protein>
    <submittedName>
        <fullName evidence="2">Ste20p</fullName>
    </submittedName>
</protein>
<dbReference type="PROSITE" id="PS50011">
    <property type="entry name" value="PROTEIN_KINASE_DOM"/>
    <property type="match status" value="1"/>
</dbReference>